<dbReference type="AlphaFoldDB" id="A0A8H7SP96"/>
<keyword evidence="2" id="KW-1185">Reference proteome</keyword>
<organism evidence="1 2">
    <name type="scientific">Thamnidium elegans</name>
    <dbReference type="NCBI Taxonomy" id="101142"/>
    <lineage>
        <taxon>Eukaryota</taxon>
        <taxon>Fungi</taxon>
        <taxon>Fungi incertae sedis</taxon>
        <taxon>Mucoromycota</taxon>
        <taxon>Mucoromycotina</taxon>
        <taxon>Mucoromycetes</taxon>
        <taxon>Mucorales</taxon>
        <taxon>Mucorineae</taxon>
        <taxon>Mucoraceae</taxon>
        <taxon>Thamnidium</taxon>
    </lineage>
</organism>
<evidence type="ECO:0000313" key="1">
    <source>
        <dbReference type="EMBL" id="KAG2234284.1"/>
    </source>
</evidence>
<protein>
    <submittedName>
        <fullName evidence="1">Uncharacterized protein</fullName>
    </submittedName>
</protein>
<gene>
    <name evidence="1" type="ORF">INT48_002874</name>
</gene>
<proteinExistence type="predicted"/>
<dbReference type="Proteomes" id="UP000613177">
    <property type="component" value="Unassembled WGS sequence"/>
</dbReference>
<comment type="caution">
    <text evidence="1">The sequence shown here is derived from an EMBL/GenBank/DDBJ whole genome shotgun (WGS) entry which is preliminary data.</text>
</comment>
<evidence type="ECO:0000313" key="2">
    <source>
        <dbReference type="Proteomes" id="UP000613177"/>
    </source>
</evidence>
<reference evidence="1" key="1">
    <citation type="submission" date="2021-01" db="EMBL/GenBank/DDBJ databases">
        <title>Metabolic potential, ecology and presence of endohyphal bacteria is reflected in genomic diversity of Mucoromycotina.</title>
        <authorList>
            <person name="Muszewska A."/>
            <person name="Okrasinska A."/>
            <person name="Steczkiewicz K."/>
            <person name="Drgas O."/>
            <person name="Orlowska M."/>
            <person name="Perlinska-Lenart U."/>
            <person name="Aleksandrzak-Piekarczyk T."/>
            <person name="Szatraj K."/>
            <person name="Zielenkiewicz U."/>
            <person name="Pilsyk S."/>
            <person name="Malc E."/>
            <person name="Mieczkowski P."/>
            <person name="Kruszewska J.S."/>
            <person name="Biernat P."/>
            <person name="Pawlowska J."/>
        </authorList>
    </citation>
    <scope>NUCLEOTIDE SEQUENCE</scope>
    <source>
        <strain evidence="1">WA0000018081</strain>
    </source>
</reference>
<dbReference type="EMBL" id="JAEPRE010000057">
    <property type="protein sequence ID" value="KAG2234284.1"/>
    <property type="molecule type" value="Genomic_DNA"/>
</dbReference>
<accession>A0A8H7SP96</accession>
<sequence>MWRVVNFDVSGDIDDGPWLFRSKNITRLFEGYQSIVQSLVSKHETLPLGSYINELAALTHILVLNKHQHSPIAKKIFSDELLDDLAESMVSELMNYNLRMSEHQYMAMTIIINQLSLSKTTRENDFLELTLMSSSMYYNERRLIRRLTNLTTYNSAISESKLWNTYFDPPLSCLICDPEKLVHLRWTNATPNEGGKLRPDAANSKRQQLEYEGSIAKVNQGSSSRYLLCMDTLRLAIFNKNTIDVNKLESVLAFQIHDTRKRWTWKDWLAQVKIVQEPALCDTDNDDAP</sequence>
<name>A0A8H7SP96_9FUNG</name>